<evidence type="ECO:0000256" key="1">
    <source>
        <dbReference type="SAM" id="MobiDB-lite"/>
    </source>
</evidence>
<feature type="region of interest" description="Disordered" evidence="1">
    <location>
        <begin position="1"/>
        <end position="22"/>
    </location>
</feature>
<organism evidence="2 3">
    <name type="scientific">Brassica napus</name>
    <name type="common">Rape</name>
    <dbReference type="NCBI Taxonomy" id="3708"/>
    <lineage>
        <taxon>Eukaryota</taxon>
        <taxon>Viridiplantae</taxon>
        <taxon>Streptophyta</taxon>
        <taxon>Embryophyta</taxon>
        <taxon>Tracheophyta</taxon>
        <taxon>Spermatophyta</taxon>
        <taxon>Magnoliopsida</taxon>
        <taxon>eudicotyledons</taxon>
        <taxon>Gunneridae</taxon>
        <taxon>Pentapetalae</taxon>
        <taxon>rosids</taxon>
        <taxon>malvids</taxon>
        <taxon>Brassicales</taxon>
        <taxon>Brassicaceae</taxon>
        <taxon>Brassiceae</taxon>
        <taxon>Brassica</taxon>
    </lineage>
</organism>
<accession>A0ABQ8AI25</accession>
<name>A0ABQ8AI25_BRANA</name>
<feature type="compositionally biased region" description="Low complexity" evidence="1">
    <location>
        <begin position="11"/>
        <end position="22"/>
    </location>
</feature>
<keyword evidence="3" id="KW-1185">Reference proteome</keyword>
<evidence type="ECO:0000313" key="2">
    <source>
        <dbReference type="EMBL" id="KAH0892098.1"/>
    </source>
</evidence>
<reference evidence="2 3" key="1">
    <citation type="submission" date="2021-05" db="EMBL/GenBank/DDBJ databases">
        <title>Genome Assembly of Synthetic Allotetraploid Brassica napus Reveals Homoeologous Exchanges between Subgenomes.</title>
        <authorList>
            <person name="Davis J.T."/>
        </authorList>
    </citation>
    <scope>NUCLEOTIDE SEQUENCE [LARGE SCALE GENOMIC DNA]</scope>
    <source>
        <strain evidence="3">cv. Da-Ae</strain>
        <tissue evidence="2">Seedling</tissue>
    </source>
</reference>
<dbReference type="Proteomes" id="UP000824890">
    <property type="component" value="Unassembled WGS sequence"/>
</dbReference>
<dbReference type="EMBL" id="JAGKQM010000013">
    <property type="protein sequence ID" value="KAH0892098.1"/>
    <property type="molecule type" value="Genomic_DNA"/>
</dbReference>
<protein>
    <submittedName>
        <fullName evidence="2">Uncharacterized protein</fullName>
    </submittedName>
</protein>
<proteinExistence type="predicted"/>
<feature type="non-terminal residue" evidence="2">
    <location>
        <position position="1"/>
    </location>
</feature>
<gene>
    <name evidence="2" type="ORF">HID58_054527</name>
</gene>
<comment type="caution">
    <text evidence="2">The sequence shown here is derived from an EMBL/GenBank/DDBJ whole genome shotgun (WGS) entry which is preliminary data.</text>
</comment>
<sequence>NPSAAAPPPASESLSASEASPPTPSLLFFLPYRYPLFLSDMIDVADLERQRVERRGGHWLGRLLGFCCRSSVRAVLLWSRRLPVKRRWHVNIWRLVSPCRLEVQICKKGVCGYVRSLSRHVRCSMSPPVQGNSGVPLWRHTKARAEDKCSLYFLL</sequence>
<evidence type="ECO:0000313" key="3">
    <source>
        <dbReference type="Proteomes" id="UP000824890"/>
    </source>
</evidence>
<feature type="compositionally biased region" description="Pro residues" evidence="1">
    <location>
        <begin position="1"/>
        <end position="10"/>
    </location>
</feature>